<dbReference type="EMBL" id="JEMT01026083">
    <property type="protein sequence ID" value="EXX60017.1"/>
    <property type="molecule type" value="Genomic_DNA"/>
</dbReference>
<dbReference type="InterPro" id="IPR001245">
    <property type="entry name" value="Ser-Thr/Tyr_kinase_cat_dom"/>
</dbReference>
<dbReference type="PROSITE" id="PS00107">
    <property type="entry name" value="PROTEIN_KINASE_ATP"/>
    <property type="match status" value="2"/>
</dbReference>
<evidence type="ECO:0000313" key="7">
    <source>
        <dbReference type="Proteomes" id="UP000022910"/>
    </source>
</evidence>
<sequence>MTLVEEWIKKEISDKHIRYFEYNEFSQIDEIGRGAFGKVSKANLADTGLVALKILFSKNSKEEINEDNDEFVKELKLLREVDYHQNINRILGLTKDSEHYILVLEYANEGSLRDYLKKNFTSLKWNDKIQMALDITNGLKFLHSKEIIHRDLHSKNILVNNRKLLIADLGLSKKLKEVMSSNSLGNRRGMVEYTEPQCLKNRKYKKDNKSDIYSLGILFWEISSGHPPFSDCSQDLVYHYIKNDEREDPIEGTPPKYQELYQKCWESEPEKRPNIKEVYVILSRLNAENPFDIQFPQSIDDDEGDSKVYNDDFTISSNCLNPSLIRNLLIVGRTLSGKSTLSNVLCNTDDFSENEYIIKKDFEWNGLKYYMIEIVFGSIEKKVYNEIIDLMPEGISQVLFVVDKSFTTEEKIMLESYKRIIFETGILEYVTIIRNKFDDFSIKNECERDKKHVFEENEIITEIVKSCNNTIYINNPPIFTCDEDEIIVNRDIRKRSRAILLNYLEKECQEEYYKLENWDDLQSKIAGYSKLNKEFTEEVKKADNTIDADDLYISSDCLNPNSLSMLNKLQDDHKEEPIEGSSSKYYQECDGEPKSSPDTEEVYEILNTDKNKLGKNRYTDTDRSEKSIVEEYITYYEYSEFKIIRKIGNGSFGSVYCASWKNTDQIFALKCFNGDKTTLKEVVNEIKICKRVDFHENILQFHGIAVAKNADTIQKYALVLEFADSGTLRTYLSDCFNDLKWDDKYRFAFQLASAIACMHKCDVIHCDLHADNVFVHQKKIKLTDFGLSRKITASSSNPNTFGLIPYIDPKRLKDRQNYKLNKKSDVYSVGVLMWQISSGYQPYRNENYDVSLAISIINGRREKIIDGTPAEYSKLYTECWKYEPHERPNMQDIVSTLKALISPDQNSTNPDDVNKKGNTSLKIPELSVGTIDINKSLSVGSDVNVLNNIEPESNSSLVSVAQPKMPDGKSKPRNTKSKEQEKFNTQYSKEKEIYIVGSRSILFSFFKSEFTKLEGSLEIEGFENLEIINLKDLKLNSLKINDCSQLNKVDLSELTKLTSLYVRDCPNLTTDDCSLIGLTSLKSLKIINCSQFKKIFDLSLFPELTSLETSGCSQLNQITGFSRLPKLTSLYVINCPKLTKLDCSSTKTLTELEVSDLEELNCSNTSIEELSLNLCPNITKLDCLNNKKLIKLDLSNCSYLDFLDCTGSKLTSLDLSYCSKSITVKPSDLIITRKLENFRNILLVGRTGGGKSTLANVLTDTSNFKERAYAVSQTKNFKKIDFKWNEENFRVVDTIGVGGTKQSTENTLFKIAEGILSMPEGLNHVLYVIDGRFTEEEISTFNMITDSIFKSGILDYVTIVRTKFSNFRDKRVCEVDIKKIREESKENELIAEIINSCNGFIHVDNPPIDIVKEDDDDDYEDRILANKNVRKKSRKKILDYLEEKYQDKRYKSENWDELCNKIVEYTNHNL</sequence>
<keyword evidence="3" id="KW-0067">ATP-binding</keyword>
<evidence type="ECO:0000256" key="4">
    <source>
        <dbReference type="SAM" id="MobiDB-lite"/>
    </source>
</evidence>
<dbReference type="Pfam" id="PF04548">
    <property type="entry name" value="AIG1"/>
    <property type="match status" value="1"/>
</dbReference>
<evidence type="ECO:0000313" key="6">
    <source>
        <dbReference type="EMBL" id="EXX60017.1"/>
    </source>
</evidence>
<dbReference type="PROSITE" id="PS50011">
    <property type="entry name" value="PROTEIN_KINASE_DOM"/>
    <property type="match status" value="2"/>
</dbReference>
<reference evidence="6 7" key="1">
    <citation type="submission" date="2014-02" db="EMBL/GenBank/DDBJ databases">
        <title>Single nucleus genome sequencing reveals high similarity among nuclei of an endomycorrhizal fungus.</title>
        <authorList>
            <person name="Lin K."/>
            <person name="Geurts R."/>
            <person name="Zhang Z."/>
            <person name="Limpens E."/>
            <person name="Saunders D.G."/>
            <person name="Mu D."/>
            <person name="Pang E."/>
            <person name="Cao H."/>
            <person name="Cha H."/>
            <person name="Lin T."/>
            <person name="Zhou Q."/>
            <person name="Shang Y."/>
            <person name="Li Y."/>
            <person name="Ivanov S."/>
            <person name="Sharma T."/>
            <person name="Velzen R.V."/>
            <person name="Ruijter N.D."/>
            <person name="Aanen D.K."/>
            <person name="Win J."/>
            <person name="Kamoun S."/>
            <person name="Bisseling T."/>
            <person name="Huang S."/>
        </authorList>
    </citation>
    <scope>NUCLEOTIDE SEQUENCE [LARGE SCALE GENOMIC DNA]</scope>
    <source>
        <strain evidence="7">DAOM197198w</strain>
    </source>
</reference>
<evidence type="ECO:0000256" key="2">
    <source>
        <dbReference type="ARBA" id="ARBA00022741"/>
    </source>
</evidence>
<dbReference type="HOGENOM" id="CLU_263835_0_0_1"/>
<evidence type="ECO:0000259" key="5">
    <source>
        <dbReference type="PROSITE" id="PS50011"/>
    </source>
</evidence>
<dbReference type="Gene3D" id="3.80.10.10">
    <property type="entry name" value="Ribonuclease Inhibitor"/>
    <property type="match status" value="1"/>
</dbReference>
<dbReference type="Proteomes" id="UP000022910">
    <property type="component" value="Unassembled WGS sequence"/>
</dbReference>
<accession>A0A015IS36</accession>
<dbReference type="InterPro" id="IPR006703">
    <property type="entry name" value="G_AIG1"/>
</dbReference>
<dbReference type="InterPro" id="IPR027417">
    <property type="entry name" value="P-loop_NTPase"/>
</dbReference>
<dbReference type="InterPro" id="IPR051681">
    <property type="entry name" value="Ser/Thr_Kinases-Pseudokinases"/>
</dbReference>
<comment type="similarity">
    <text evidence="1">Belongs to the protein kinase superfamily. TKL Ser/Thr protein kinase family. ROCO subfamily.</text>
</comment>
<dbReference type="InterPro" id="IPR000719">
    <property type="entry name" value="Prot_kinase_dom"/>
</dbReference>
<dbReference type="OrthoDB" id="2585512at2759"/>
<dbReference type="SUPFAM" id="SSF56112">
    <property type="entry name" value="Protein kinase-like (PK-like)"/>
    <property type="match status" value="2"/>
</dbReference>
<name>A0A015IS36_RHIIW</name>
<feature type="compositionally biased region" description="Basic and acidic residues" evidence="4">
    <location>
        <begin position="966"/>
        <end position="983"/>
    </location>
</feature>
<feature type="region of interest" description="Disordered" evidence="4">
    <location>
        <begin position="576"/>
        <end position="599"/>
    </location>
</feature>
<feature type="binding site" evidence="3">
    <location>
        <position position="670"/>
    </location>
    <ligand>
        <name>ATP</name>
        <dbReference type="ChEBI" id="CHEBI:30616"/>
    </ligand>
</feature>
<organism evidence="6 7">
    <name type="scientific">Rhizophagus irregularis (strain DAOM 197198w)</name>
    <name type="common">Glomus intraradices</name>
    <dbReference type="NCBI Taxonomy" id="1432141"/>
    <lineage>
        <taxon>Eukaryota</taxon>
        <taxon>Fungi</taxon>
        <taxon>Fungi incertae sedis</taxon>
        <taxon>Mucoromycota</taxon>
        <taxon>Glomeromycotina</taxon>
        <taxon>Glomeromycetes</taxon>
        <taxon>Glomerales</taxon>
        <taxon>Glomeraceae</taxon>
        <taxon>Rhizophagus</taxon>
    </lineage>
</organism>
<dbReference type="Pfam" id="PF07714">
    <property type="entry name" value="PK_Tyr_Ser-Thr"/>
    <property type="match status" value="2"/>
</dbReference>
<dbReference type="GO" id="GO:0005525">
    <property type="term" value="F:GTP binding"/>
    <property type="evidence" value="ECO:0007669"/>
    <property type="project" value="InterPro"/>
</dbReference>
<dbReference type="SUPFAM" id="SSF52058">
    <property type="entry name" value="L domain-like"/>
    <property type="match status" value="1"/>
</dbReference>
<dbReference type="STRING" id="1432141.A0A015IS36"/>
<dbReference type="GO" id="GO:0005524">
    <property type="term" value="F:ATP binding"/>
    <property type="evidence" value="ECO:0007669"/>
    <property type="project" value="UniProtKB-UniRule"/>
</dbReference>
<evidence type="ECO:0000256" key="3">
    <source>
        <dbReference type="PROSITE-ProRule" id="PRU10141"/>
    </source>
</evidence>
<gene>
    <name evidence="6" type="ORF">RirG_183760</name>
</gene>
<dbReference type="SUPFAM" id="SSF52540">
    <property type="entry name" value="P-loop containing nucleoside triphosphate hydrolases"/>
    <property type="match status" value="2"/>
</dbReference>
<keyword evidence="2 3" id="KW-0547">Nucleotide-binding</keyword>
<dbReference type="GO" id="GO:0004674">
    <property type="term" value="F:protein serine/threonine kinase activity"/>
    <property type="evidence" value="ECO:0007669"/>
    <property type="project" value="TreeGrafter"/>
</dbReference>
<keyword evidence="7" id="KW-1185">Reference proteome</keyword>
<dbReference type="InterPro" id="IPR011009">
    <property type="entry name" value="Kinase-like_dom_sf"/>
</dbReference>
<feature type="domain" description="Protein kinase" evidence="5">
    <location>
        <begin position="25"/>
        <end position="292"/>
    </location>
</feature>
<feature type="domain" description="Protein kinase" evidence="5">
    <location>
        <begin position="641"/>
        <end position="901"/>
    </location>
</feature>
<proteinExistence type="inferred from homology"/>
<feature type="binding site" evidence="3">
    <location>
        <position position="53"/>
    </location>
    <ligand>
        <name>ATP</name>
        <dbReference type="ChEBI" id="CHEBI:30616"/>
    </ligand>
</feature>
<dbReference type="PRINTS" id="PR00109">
    <property type="entry name" value="TYRKINASE"/>
</dbReference>
<dbReference type="PANTHER" id="PTHR44329">
    <property type="entry name" value="SERINE/THREONINE-PROTEIN KINASE TNNI3K-RELATED"/>
    <property type="match status" value="1"/>
</dbReference>
<feature type="region of interest" description="Disordered" evidence="4">
    <location>
        <begin position="956"/>
        <end position="983"/>
    </location>
</feature>
<dbReference type="InterPro" id="IPR017441">
    <property type="entry name" value="Protein_kinase_ATP_BS"/>
</dbReference>
<comment type="caution">
    <text evidence="6">The sequence shown here is derived from an EMBL/GenBank/DDBJ whole genome shotgun (WGS) entry which is preliminary data.</text>
</comment>
<protein>
    <submittedName>
        <fullName evidence="6">Cdc15p</fullName>
    </submittedName>
</protein>
<dbReference type="Gene3D" id="3.40.50.300">
    <property type="entry name" value="P-loop containing nucleotide triphosphate hydrolases"/>
    <property type="match status" value="2"/>
</dbReference>
<dbReference type="Gene3D" id="1.10.510.10">
    <property type="entry name" value="Transferase(Phosphotransferase) domain 1"/>
    <property type="match status" value="2"/>
</dbReference>
<dbReference type="SMR" id="A0A015IS36"/>
<evidence type="ECO:0000256" key="1">
    <source>
        <dbReference type="ARBA" id="ARBA00008171"/>
    </source>
</evidence>
<dbReference type="InterPro" id="IPR032675">
    <property type="entry name" value="LRR_dom_sf"/>
</dbReference>